<dbReference type="GO" id="GO:0005634">
    <property type="term" value="C:nucleus"/>
    <property type="evidence" value="ECO:0007669"/>
    <property type="project" value="TreeGrafter"/>
</dbReference>
<evidence type="ECO:0000313" key="4">
    <source>
        <dbReference type="Proteomes" id="UP000005237"/>
    </source>
</evidence>
<dbReference type="InterPro" id="IPR051229">
    <property type="entry name" value="ALYREF_mRNA_export"/>
</dbReference>
<reference evidence="4" key="1">
    <citation type="submission" date="2010-08" db="EMBL/GenBank/DDBJ databases">
        <authorList>
            <consortium name="Caenorhabditis japonica Sequencing Consortium"/>
            <person name="Wilson R.K."/>
        </authorList>
    </citation>
    <scope>NUCLEOTIDE SEQUENCE [LARGE SCALE GENOMIC DNA]</scope>
    <source>
        <strain evidence="4">DF5081</strain>
    </source>
</reference>
<dbReference type="EnsemblMetazoa" id="CJA43145.1">
    <property type="protein sequence ID" value="CJA43145.1"/>
    <property type="gene ID" value="WBGene00218993"/>
</dbReference>
<dbReference type="PANTHER" id="PTHR19965">
    <property type="entry name" value="RNA AND EXPORT FACTOR BINDING PROTEIN"/>
    <property type="match status" value="1"/>
</dbReference>
<dbReference type="SUPFAM" id="SSF54928">
    <property type="entry name" value="RNA-binding domain, RBD"/>
    <property type="match status" value="1"/>
</dbReference>
<dbReference type="Proteomes" id="UP000005237">
    <property type="component" value="Unassembled WGS sequence"/>
</dbReference>
<evidence type="ECO:0000313" key="3">
    <source>
        <dbReference type="EnsemblMetazoa" id="CJA43145.1"/>
    </source>
</evidence>
<dbReference type="GO" id="GO:0006406">
    <property type="term" value="P:mRNA export from nucleus"/>
    <property type="evidence" value="ECO:0007669"/>
    <property type="project" value="TreeGrafter"/>
</dbReference>
<dbReference type="GO" id="GO:0003729">
    <property type="term" value="F:mRNA binding"/>
    <property type="evidence" value="ECO:0007669"/>
    <property type="project" value="TreeGrafter"/>
</dbReference>
<organism evidence="3 4">
    <name type="scientific">Caenorhabditis japonica</name>
    <dbReference type="NCBI Taxonomy" id="281687"/>
    <lineage>
        <taxon>Eukaryota</taxon>
        <taxon>Metazoa</taxon>
        <taxon>Ecdysozoa</taxon>
        <taxon>Nematoda</taxon>
        <taxon>Chromadorea</taxon>
        <taxon>Rhabditida</taxon>
        <taxon>Rhabditina</taxon>
        <taxon>Rhabditomorpha</taxon>
        <taxon>Rhabditoidea</taxon>
        <taxon>Rhabditidae</taxon>
        <taxon>Peloderinae</taxon>
        <taxon>Caenorhabditis</taxon>
    </lineage>
</organism>
<reference evidence="3" key="2">
    <citation type="submission" date="2022-06" db="UniProtKB">
        <authorList>
            <consortium name="EnsemblMetazoa"/>
        </authorList>
    </citation>
    <scope>IDENTIFICATION</scope>
    <source>
        <strain evidence="3">DF5081</strain>
    </source>
</reference>
<name>A0A8R1EUK2_CAEJA</name>
<dbReference type="AlphaFoldDB" id="A0A8R1EUK2"/>
<keyword evidence="1" id="KW-0694">RNA-binding</keyword>
<dbReference type="InterPro" id="IPR035979">
    <property type="entry name" value="RBD_domain_sf"/>
</dbReference>
<dbReference type="InterPro" id="IPR012677">
    <property type="entry name" value="Nucleotide-bd_a/b_plait_sf"/>
</dbReference>
<dbReference type="Gene3D" id="3.30.70.330">
    <property type="match status" value="1"/>
</dbReference>
<dbReference type="PANTHER" id="PTHR19965:SF25">
    <property type="entry name" value="CHROMATIN TARGET OF PRMT1 PROTEIN C-TERMINAL DOMAIN-CONTAINING PROTEIN"/>
    <property type="match status" value="1"/>
</dbReference>
<feature type="region of interest" description="Disordered" evidence="2">
    <location>
        <begin position="25"/>
        <end position="69"/>
    </location>
</feature>
<feature type="compositionally biased region" description="Basic residues" evidence="2">
    <location>
        <begin position="25"/>
        <end position="34"/>
    </location>
</feature>
<accession>A0A8R1EUK2</accession>
<keyword evidence="4" id="KW-1185">Reference proteome</keyword>
<protein>
    <recommendedName>
        <fullName evidence="5">RRM domain-containing protein</fullName>
    </recommendedName>
</protein>
<evidence type="ECO:0000256" key="1">
    <source>
        <dbReference type="ARBA" id="ARBA00022884"/>
    </source>
</evidence>
<evidence type="ECO:0000256" key="2">
    <source>
        <dbReference type="SAM" id="MobiDB-lite"/>
    </source>
</evidence>
<sequence>MVKATSLDMSLADIIKTKKTKKVVRKAGGIKKRAAGPAGSANGTPRRQSGGIRKTIRKPAPISPAARNEKKRTVRINVSNLAPSVASSDLRDLFGEFRLRNASVNFNESGNHLGTGDILLSKLDADRLIQKYAGVALDGKVYNLVEIVAFC</sequence>
<evidence type="ECO:0008006" key="5">
    <source>
        <dbReference type="Google" id="ProtNLM"/>
    </source>
</evidence>
<proteinExistence type="predicted"/>